<dbReference type="GO" id="GO:0051607">
    <property type="term" value="P:defense response to virus"/>
    <property type="evidence" value="ECO:0007669"/>
    <property type="project" value="UniProtKB-KW"/>
</dbReference>
<evidence type="ECO:0000259" key="2">
    <source>
        <dbReference type="Pfam" id="PF03787"/>
    </source>
</evidence>
<organism evidence="3 4">
    <name type="scientific">Thomasclavelia spiroformis</name>
    <dbReference type="NCBI Taxonomy" id="29348"/>
    <lineage>
        <taxon>Bacteria</taxon>
        <taxon>Bacillati</taxon>
        <taxon>Bacillota</taxon>
        <taxon>Erysipelotrichia</taxon>
        <taxon>Erysipelotrichales</taxon>
        <taxon>Coprobacillaceae</taxon>
        <taxon>Thomasclavelia</taxon>
    </lineage>
</organism>
<dbReference type="RefSeq" id="WP_087256517.1">
    <property type="nucleotide sequence ID" value="NZ_NFLB01000007.1"/>
</dbReference>
<dbReference type="Proteomes" id="UP000196258">
    <property type="component" value="Unassembled WGS sequence"/>
</dbReference>
<accession>A0A1Y4QIV4</accession>
<protein>
    <submittedName>
        <fullName evidence="3">Type III-B CRISPR module RAMP protein Cmr6</fullName>
    </submittedName>
</protein>
<name>A0A1Y4QIV4_9FIRM</name>
<reference evidence="4" key="1">
    <citation type="submission" date="2017-04" db="EMBL/GenBank/DDBJ databases">
        <title>Function of individual gut microbiota members based on whole genome sequencing of pure cultures obtained from chicken caecum.</title>
        <authorList>
            <person name="Medvecky M."/>
            <person name="Cejkova D."/>
            <person name="Polansky O."/>
            <person name="Karasova D."/>
            <person name="Kubasova T."/>
            <person name="Cizek A."/>
            <person name="Rychlik I."/>
        </authorList>
    </citation>
    <scope>NUCLEOTIDE SEQUENCE [LARGE SCALE GENOMIC DNA]</scope>
    <source>
        <strain evidence="4">An149</strain>
    </source>
</reference>
<comment type="caution">
    <text evidence="3">The sequence shown here is derived from an EMBL/GenBank/DDBJ whole genome shotgun (WGS) entry which is preliminary data.</text>
</comment>
<keyword evidence="1" id="KW-0051">Antiviral defense</keyword>
<gene>
    <name evidence="3" type="ORF">B5E91_07495</name>
</gene>
<dbReference type="InterPro" id="IPR005537">
    <property type="entry name" value="RAMP_III_fam"/>
</dbReference>
<evidence type="ECO:0000313" key="3">
    <source>
        <dbReference type="EMBL" id="OUQ05157.1"/>
    </source>
</evidence>
<dbReference type="PANTHER" id="PTHR39965:SF1">
    <property type="entry name" value="CRISPR SYSTEM CMR SUBUNIT CMR6"/>
    <property type="match status" value="1"/>
</dbReference>
<proteinExistence type="predicted"/>
<evidence type="ECO:0000256" key="1">
    <source>
        <dbReference type="ARBA" id="ARBA00023118"/>
    </source>
</evidence>
<dbReference type="EMBL" id="NFLB01000007">
    <property type="protein sequence ID" value="OUQ05157.1"/>
    <property type="molecule type" value="Genomic_DNA"/>
</dbReference>
<dbReference type="AlphaFoldDB" id="A0A1Y4QIV4"/>
<dbReference type="Pfam" id="PF03787">
    <property type="entry name" value="RAMPs"/>
    <property type="match status" value="1"/>
</dbReference>
<feature type="domain" description="CRISPR type III-associated protein" evidence="2">
    <location>
        <begin position="97"/>
        <end position="283"/>
    </location>
</feature>
<evidence type="ECO:0000313" key="4">
    <source>
        <dbReference type="Proteomes" id="UP000196258"/>
    </source>
</evidence>
<dbReference type="NCBIfam" id="TIGR01898">
    <property type="entry name" value="cas_TM1791_cmr6"/>
    <property type="match status" value="1"/>
</dbReference>
<dbReference type="PANTHER" id="PTHR39965">
    <property type="entry name" value="CRISPR SYSTEM CMR SUBUNIT CMR6"/>
    <property type="match status" value="1"/>
</dbReference>
<sequence length="289" mass="33200">MKNNYKMKKTSYNQTCSDIKIANMNYYFNVDYYSFIIKNKKIKLSDLTPKENEPQDVFEIGKRNNMITSYKFSNINPPKRDYTQKIILTIDYPGLLMGIGNNHEIRIDKEINLGFTFDYVTGLPYLPGSSLKGIISSAFKNFPDFIIEQLHDNEIVNSLNDKDDLVKRIKEAIFGSDNDLPGSDVFMDSFVVSNDKQLLKLDHLAPHYGDDKLLEMGNINILTMLRVAPETKIKFEFILKDSELEILDKCYKITVAEKLKLFEQIIKEFGVGAKTNVGYGYFKGEEVNG</sequence>
<dbReference type="InterPro" id="IPR010172">
    <property type="entry name" value="CRISPR-assoc_prot_TM1791"/>
</dbReference>